<organism evidence="5 6">
    <name type="scientific">Ancylostoma ceylanicum</name>
    <dbReference type="NCBI Taxonomy" id="53326"/>
    <lineage>
        <taxon>Eukaryota</taxon>
        <taxon>Metazoa</taxon>
        <taxon>Ecdysozoa</taxon>
        <taxon>Nematoda</taxon>
        <taxon>Chromadorea</taxon>
        <taxon>Rhabditida</taxon>
        <taxon>Rhabditina</taxon>
        <taxon>Rhabditomorpha</taxon>
        <taxon>Strongyloidea</taxon>
        <taxon>Ancylostomatidae</taxon>
        <taxon>Ancylostomatinae</taxon>
        <taxon>Ancylostoma</taxon>
    </lineage>
</organism>
<evidence type="ECO:0000256" key="3">
    <source>
        <dbReference type="SAM" id="Phobius"/>
    </source>
</evidence>
<dbReference type="CDD" id="cd00742">
    <property type="entry name" value="FABP"/>
    <property type="match status" value="1"/>
</dbReference>
<evidence type="ECO:0000256" key="1">
    <source>
        <dbReference type="ARBA" id="ARBA00022729"/>
    </source>
</evidence>
<dbReference type="Pfam" id="PF25057">
    <property type="entry name" value="CUT_N"/>
    <property type="match status" value="1"/>
</dbReference>
<evidence type="ECO:0000256" key="2">
    <source>
        <dbReference type="SAM" id="MobiDB-lite"/>
    </source>
</evidence>
<evidence type="ECO:0000259" key="4">
    <source>
        <dbReference type="Pfam" id="PF25057"/>
    </source>
</evidence>
<evidence type="ECO:0000313" key="5">
    <source>
        <dbReference type="EMBL" id="EPB79371.1"/>
    </source>
</evidence>
<dbReference type="PANTHER" id="PTHR22907">
    <property type="entry name" value="GH04558P"/>
    <property type="match status" value="1"/>
</dbReference>
<dbReference type="AlphaFoldDB" id="A0A0D6MA37"/>
<gene>
    <name evidence="5" type="ORF">ANCCEY_01530</name>
</gene>
<feature type="compositionally biased region" description="Basic and acidic residues" evidence="2">
    <location>
        <begin position="251"/>
        <end position="266"/>
    </location>
</feature>
<keyword evidence="6" id="KW-1185">Reference proteome</keyword>
<dbReference type="NCBIfam" id="TIGR01965">
    <property type="entry name" value="VCBS_repeat"/>
    <property type="match status" value="1"/>
</dbReference>
<reference evidence="5 6" key="1">
    <citation type="submission" date="2013-05" db="EMBL/GenBank/DDBJ databases">
        <title>Draft genome of the parasitic nematode Anyclostoma ceylanicum.</title>
        <authorList>
            <person name="Mitreva M."/>
        </authorList>
    </citation>
    <scope>NUCLEOTIDE SEQUENCE [LARGE SCALE GENOMIC DNA]</scope>
</reference>
<feature type="compositionally biased region" description="Basic residues" evidence="2">
    <location>
        <begin position="331"/>
        <end position="342"/>
    </location>
</feature>
<dbReference type="SUPFAM" id="SSF50814">
    <property type="entry name" value="Lipocalins"/>
    <property type="match status" value="1"/>
</dbReference>
<dbReference type="InterPro" id="IPR056953">
    <property type="entry name" value="CUT_N"/>
</dbReference>
<evidence type="ECO:0000313" key="6">
    <source>
        <dbReference type="Proteomes" id="UP000054495"/>
    </source>
</evidence>
<keyword evidence="1" id="KW-0732">Signal</keyword>
<keyword evidence="3" id="KW-0812">Transmembrane</keyword>
<feature type="region of interest" description="Disordered" evidence="2">
    <location>
        <begin position="298"/>
        <end position="378"/>
    </location>
</feature>
<keyword evidence="3" id="KW-1133">Transmembrane helix</keyword>
<dbReference type="InterPro" id="IPR012674">
    <property type="entry name" value="Calycin"/>
</dbReference>
<dbReference type="Gene3D" id="2.40.128.20">
    <property type="match status" value="1"/>
</dbReference>
<name>A0A0D6MA37_9BILA</name>
<dbReference type="InterPro" id="IPR010221">
    <property type="entry name" value="VCBS_dom"/>
</dbReference>
<feature type="domain" description="Cuticlin N-terminal" evidence="4">
    <location>
        <begin position="10"/>
        <end position="78"/>
    </location>
</feature>
<dbReference type="PANTHER" id="PTHR22907:SF56">
    <property type="entry name" value="TRANSMEMBRANE PROTEIN RAM-5"/>
    <property type="match status" value="1"/>
</dbReference>
<dbReference type="InterPro" id="IPR051962">
    <property type="entry name" value="Cuticlin"/>
</dbReference>
<dbReference type="EMBL" id="KE124795">
    <property type="protein sequence ID" value="EPB79371.1"/>
    <property type="molecule type" value="Genomic_DNA"/>
</dbReference>
<dbReference type="Proteomes" id="UP000054495">
    <property type="component" value="Unassembled WGS sequence"/>
</dbReference>
<sequence>MFFDLEDKDVMKKIHRQACVQDYSENIQRNATFKVELQHCMELTYMNNGSRVFSAQIEVGFHPLVITNSDRLFSVRCIDNSHAVAHLASKKEDKCIVDSELMGEIVYNNFMPKIFARARVFKLVNDEKYRIECQVQMCTMDGVCKDRIFPPKCAFTKEEILNRYMAKPKVDSIEDTIMTGTINNRYERQVKVASEWITVHNNQYTNIEQLHERYYLSTVMNDKMEDTKAQPVMRHFLMGISYRNPNQTDTSKSESTEKDASSERPIHPSVAFRPNNTPIISSEILDVEVVSPSGSSLPNLAGTGATVKTSESSSASSTTESKSIPSTTSMRSHKASSNHNHLHTSDVLSNKISRPNAGVNKAEEVTADPEPSVFAAGDNDIKEKFANPRDWRLDDRTINDTDILPERQVACSNATIIAVRLLFIPGCRVGSTDYAEKMSGYLQSQRKCTWSGIEHLLVVWSFASLLVWMVMIAVCFYRQANKPAWVEFRSRMIPEQFLNTHFVEVKQENLDDYLTARGVPWLVRKLISGKMQKGQFLMKPDGDGYVYNTGNAARNLEYRFKLGETFTDTGYDGKQHKITISMEGDKLKEVHFNLERDVGGEDVFFYSIQNGNLISTCEAEGNGKKTIWKREFAKKN</sequence>
<keyword evidence="3" id="KW-0472">Membrane</keyword>
<feature type="region of interest" description="Disordered" evidence="2">
    <location>
        <begin position="241"/>
        <end position="275"/>
    </location>
</feature>
<protein>
    <recommendedName>
        <fullName evidence="4">Cuticlin N-terminal domain-containing protein</fullName>
    </recommendedName>
</protein>
<feature type="compositionally biased region" description="Low complexity" evidence="2">
    <location>
        <begin position="305"/>
        <end position="329"/>
    </location>
</feature>
<accession>A0A0D6MA37</accession>
<proteinExistence type="predicted"/>
<feature type="transmembrane region" description="Helical" evidence="3">
    <location>
        <begin position="457"/>
        <end position="477"/>
    </location>
</feature>